<organism evidence="1 2">
    <name type="scientific">Holotrichia oblita</name>
    <name type="common">Chafer beetle</name>
    <dbReference type="NCBI Taxonomy" id="644536"/>
    <lineage>
        <taxon>Eukaryota</taxon>
        <taxon>Metazoa</taxon>
        <taxon>Ecdysozoa</taxon>
        <taxon>Arthropoda</taxon>
        <taxon>Hexapoda</taxon>
        <taxon>Insecta</taxon>
        <taxon>Pterygota</taxon>
        <taxon>Neoptera</taxon>
        <taxon>Endopterygota</taxon>
        <taxon>Coleoptera</taxon>
        <taxon>Polyphaga</taxon>
        <taxon>Scarabaeiformia</taxon>
        <taxon>Scarabaeidae</taxon>
        <taxon>Melolonthinae</taxon>
        <taxon>Holotrichia</taxon>
    </lineage>
</organism>
<dbReference type="Proteomes" id="UP001056778">
    <property type="component" value="Chromosome 2"/>
</dbReference>
<reference evidence="1" key="1">
    <citation type="submission" date="2022-04" db="EMBL/GenBank/DDBJ databases">
        <title>Chromosome-scale genome assembly of Holotrichia oblita Faldermann.</title>
        <authorList>
            <person name="Rongchong L."/>
        </authorList>
    </citation>
    <scope>NUCLEOTIDE SEQUENCE</scope>
    <source>
        <strain evidence="1">81SQS9</strain>
    </source>
</reference>
<evidence type="ECO:0000313" key="1">
    <source>
        <dbReference type="EMBL" id="KAI4466584.1"/>
    </source>
</evidence>
<protein>
    <submittedName>
        <fullName evidence="1">Protease family s9bc dipeptidyl-peptidase iv-related</fullName>
    </submittedName>
</protein>
<evidence type="ECO:0000313" key="2">
    <source>
        <dbReference type="Proteomes" id="UP001056778"/>
    </source>
</evidence>
<keyword evidence="1" id="KW-0645">Protease</keyword>
<keyword evidence="1" id="KW-0378">Hydrolase</keyword>
<dbReference type="EMBL" id="CM043016">
    <property type="protein sequence ID" value="KAI4466584.1"/>
    <property type="molecule type" value="Genomic_DNA"/>
</dbReference>
<accession>A0ACB9TIF6</accession>
<gene>
    <name evidence="1" type="ORF">MML48_2g00000174</name>
</gene>
<sequence length="775" mass="88763">MGKSSGRLSKQKFVELLSEVWREGIPSTNIISGFKTTGIFPVNPDMFSEEFFDPLKLEKKSMRTVSLGIQCPPEPMEPTPGTSSIEANDTPCTNENPTVQELVVSSPSERNWRGIFIALLVIVAVLGLIVFSIVLVSPPEEGPRLRGRKPSLEDIFLKLPQPSRFNGTWISDCEFVYRDTYGGISIYNADNLTTSTLMTNITFRQYNALDFKTSKDLKYVLLITDISPVYDHTKLGRYYVFEVATGHTKPLSPIERDENAPCLQYVTWSTNGTSIAFVHNNDIYYKPKIQKDLVCRITASGRADIFNGVPDWLYETEILKTDHTLWFSPDGQYLLYVTFNDTKVGEYRYPWYDSRNPKIRYPEIRSIKYPKVNILSPQFSYAIATNEKEPGVRHLFKVGDYNSTQPWTCLTCKPHIDNINRTYEAITSDSTPINETLNNLSTLSNYHCEYNSVIFSQSFKYYVQECLGPDVPVVFLVETATNYRVAVLSSGSSLRNDIRGYAAPQVKRISVTIEGEYIAQVRLYLPPILREYEEVAFPTILLVDSKPGTQSVTSEWDVSWPWYLASTRNYIVIQIDARGSGYQGEKMRKEILSKIGSVEVQDQLAVLTYLREELKYIDKTKICVVGHGYGGYVSAMMLMQDINQIINCSVSISPITNWYLYNSFFTERYLGFPSRQFLDYEKADLTKRAGNIRGKHYLLVHGTADTTVKPQHSMKFARSLIEQEIMFQQLVYPDESYRFSKRSLLHLYKELDQFFNDSFGPTYDDWEEGTGFFIQ</sequence>
<proteinExistence type="predicted"/>
<comment type="caution">
    <text evidence="1">The sequence shown here is derived from an EMBL/GenBank/DDBJ whole genome shotgun (WGS) entry which is preliminary data.</text>
</comment>
<keyword evidence="2" id="KW-1185">Reference proteome</keyword>
<name>A0ACB9TIF6_HOLOL</name>